<dbReference type="PANTHER" id="PTHR47071:SF2">
    <property type="entry name" value="PROTEIN TRM32"/>
    <property type="match status" value="1"/>
</dbReference>
<dbReference type="EMBL" id="OZ021736">
    <property type="protein sequence ID" value="CAK9314509.1"/>
    <property type="molecule type" value="Genomic_DNA"/>
</dbReference>
<dbReference type="PANTHER" id="PTHR47071">
    <property type="entry name" value="PROTEIN TRM32"/>
    <property type="match status" value="1"/>
</dbReference>
<evidence type="ECO:0000259" key="2">
    <source>
        <dbReference type="Pfam" id="PF14309"/>
    </source>
</evidence>
<evidence type="ECO:0000313" key="3">
    <source>
        <dbReference type="EMBL" id="CAK9314509.1"/>
    </source>
</evidence>
<dbReference type="Proteomes" id="UP001642487">
    <property type="component" value="Chromosome 2"/>
</dbReference>
<feature type="domain" description="DUF4378" evidence="2">
    <location>
        <begin position="753"/>
        <end position="908"/>
    </location>
</feature>
<feature type="compositionally biased region" description="Polar residues" evidence="1">
    <location>
        <begin position="378"/>
        <end position="389"/>
    </location>
</feature>
<dbReference type="InterPro" id="IPR025486">
    <property type="entry name" value="DUF4378"/>
</dbReference>
<feature type="compositionally biased region" description="Polar residues" evidence="1">
    <location>
        <begin position="563"/>
        <end position="575"/>
    </location>
</feature>
<organism evidence="3 4">
    <name type="scientific">Citrullus colocynthis</name>
    <name type="common">colocynth</name>
    <dbReference type="NCBI Taxonomy" id="252529"/>
    <lineage>
        <taxon>Eukaryota</taxon>
        <taxon>Viridiplantae</taxon>
        <taxon>Streptophyta</taxon>
        <taxon>Embryophyta</taxon>
        <taxon>Tracheophyta</taxon>
        <taxon>Spermatophyta</taxon>
        <taxon>Magnoliopsida</taxon>
        <taxon>eudicotyledons</taxon>
        <taxon>Gunneridae</taxon>
        <taxon>Pentapetalae</taxon>
        <taxon>rosids</taxon>
        <taxon>fabids</taxon>
        <taxon>Cucurbitales</taxon>
        <taxon>Cucurbitaceae</taxon>
        <taxon>Benincaseae</taxon>
        <taxon>Citrullus</taxon>
    </lineage>
</organism>
<evidence type="ECO:0000256" key="1">
    <source>
        <dbReference type="SAM" id="MobiDB-lite"/>
    </source>
</evidence>
<feature type="compositionally biased region" description="Polar residues" evidence="1">
    <location>
        <begin position="333"/>
        <end position="342"/>
    </location>
</feature>
<keyword evidence="4" id="KW-1185">Reference proteome</keyword>
<accession>A0ABP0Y264</accession>
<feature type="compositionally biased region" description="Basic residues" evidence="1">
    <location>
        <begin position="368"/>
        <end position="377"/>
    </location>
</feature>
<feature type="compositionally biased region" description="Polar residues" evidence="1">
    <location>
        <begin position="246"/>
        <end position="257"/>
    </location>
</feature>
<gene>
    <name evidence="3" type="ORF">CITCOLO1_LOCUS6267</name>
</gene>
<proteinExistence type="predicted"/>
<feature type="region of interest" description="Disordered" evidence="1">
    <location>
        <begin position="555"/>
        <end position="580"/>
    </location>
</feature>
<sequence length="912" mass="103566">MFKMEKHIQRQDSNLQFNKNVPGCFWSIFHTIDYHGWHNVKKMLPYRKHSRSKGDSKSTLNNHHIAEVPKQLDDDNKPLMCTAESCSINRRSGEAHVNEVMTKETSEEESQKYWKLSSNSRRRLIRTCSIHHLEPSYYSPVGENGNRRVTPQQRTPMKLAASGMKSNSLNAMDTEDYFIQRKIAIRLTPFTEKSDGVKKTLETNQINRNINRNISSRSFKEDVHIQEIFKANRKLFAELLQGAHDNNTLQTPQNKKSPASLAKSRSFPAPGSAQKGYKRLSSLQHKQIESFPKVQKSVSPQPSKLVESESSKNFHEDKTPFDSDSTSSHDIRQQTTSSSSGPSRGLRHGGWNQLVVKRFNFIKQKIRHSFKERKKGNNQKTSKGISTVDPSGHELSHYREEVQESLGTATSKDGSGTRGYSEISNSVNDYLSNGGQTKTGIDSLSASWERYPQLSDGSGIKGYCENDNLSRVQTKTGTALLSASLERYSQLSEYGFDKNREAEGYHSQSLKLIIEEKISNLEKPRKRFGRNLSLPDIDLFCTLFTDPPQVVSRTEKPKRALVHSSTDNNIQTDENPTPHLLNAHVYEPLDSDSQSMIERGGDNMNDDYPGSLNKITNDEGAAWADVLEEKISHLNMSDGKHHQVSGNECIVADVSETFDPVSEFSHVNQVLELETCFQGDETSKLSDSEGAILNPGCSIANELEPSDDQPSEARIEALPAIEAIVNHEIIDDAEKISNYLHLHSELGRINNADFNYMRYVLQLSSFIESGHTKDRPLNSSIFEGEEAHFYKKLESYWEKVDKDSDHQLLLDLVYETLHNVYEKSFIYFLKTFSSRSQIRPMPLGQYLLEEVREKVAWFLCLGPELDQSLDDVVGRDIRKGDDWMNLQSETEHIALELEDLILDELVHEILSL</sequence>
<dbReference type="Pfam" id="PF14309">
    <property type="entry name" value="DUF4378"/>
    <property type="match status" value="1"/>
</dbReference>
<name>A0ABP0Y264_9ROSI</name>
<feature type="region of interest" description="Disordered" evidence="1">
    <location>
        <begin position="246"/>
        <end position="279"/>
    </location>
</feature>
<protein>
    <recommendedName>
        <fullName evidence="2">DUF4378 domain-containing protein</fullName>
    </recommendedName>
</protein>
<feature type="region of interest" description="Disordered" evidence="1">
    <location>
        <begin position="291"/>
        <end position="349"/>
    </location>
</feature>
<feature type="compositionally biased region" description="Basic and acidic residues" evidence="1">
    <location>
        <begin position="306"/>
        <end position="332"/>
    </location>
</feature>
<feature type="region of interest" description="Disordered" evidence="1">
    <location>
        <begin position="368"/>
        <end position="394"/>
    </location>
</feature>
<evidence type="ECO:0000313" key="4">
    <source>
        <dbReference type="Proteomes" id="UP001642487"/>
    </source>
</evidence>
<dbReference type="InterPro" id="IPR044257">
    <property type="entry name" value="TRM32-like"/>
</dbReference>
<reference evidence="3 4" key="1">
    <citation type="submission" date="2024-03" db="EMBL/GenBank/DDBJ databases">
        <authorList>
            <person name="Gkanogiannis A."/>
            <person name="Becerra Lopez-Lavalle L."/>
        </authorList>
    </citation>
    <scope>NUCLEOTIDE SEQUENCE [LARGE SCALE GENOMIC DNA]</scope>
</reference>